<gene>
    <name evidence="1" type="ORF">PC9H_008796</name>
</gene>
<proteinExistence type="predicted"/>
<protein>
    <submittedName>
        <fullName evidence="1">Uncharacterized protein</fullName>
    </submittedName>
</protein>
<evidence type="ECO:0000313" key="2">
    <source>
        <dbReference type="Proteomes" id="UP000623687"/>
    </source>
</evidence>
<accession>A0A8H6ZPG8</accession>
<dbReference type="RefSeq" id="XP_036629732.1">
    <property type="nucleotide sequence ID" value="XM_036778304.1"/>
</dbReference>
<comment type="caution">
    <text evidence="1">The sequence shown here is derived from an EMBL/GenBank/DDBJ whole genome shotgun (WGS) entry which is preliminary data.</text>
</comment>
<evidence type="ECO:0000313" key="1">
    <source>
        <dbReference type="EMBL" id="KAF7426428.1"/>
    </source>
</evidence>
<name>A0A8H6ZPG8_PLEOS</name>
<dbReference type="EMBL" id="JACETU010000006">
    <property type="protein sequence ID" value="KAF7426428.1"/>
    <property type="molecule type" value="Genomic_DNA"/>
</dbReference>
<keyword evidence="2" id="KW-1185">Reference proteome</keyword>
<dbReference type="GeneID" id="59378614"/>
<reference evidence="1" key="1">
    <citation type="submission" date="2019-07" db="EMBL/GenBank/DDBJ databases">
        <authorList>
            <person name="Palmer J.M."/>
        </authorList>
    </citation>
    <scope>NUCLEOTIDE SEQUENCE</scope>
    <source>
        <strain evidence="1">PC9</strain>
    </source>
</reference>
<organism evidence="1 2">
    <name type="scientific">Pleurotus ostreatus</name>
    <name type="common">Oyster mushroom</name>
    <name type="synonym">White-rot fungus</name>
    <dbReference type="NCBI Taxonomy" id="5322"/>
    <lineage>
        <taxon>Eukaryota</taxon>
        <taxon>Fungi</taxon>
        <taxon>Dikarya</taxon>
        <taxon>Basidiomycota</taxon>
        <taxon>Agaricomycotina</taxon>
        <taxon>Agaricomycetes</taxon>
        <taxon>Agaricomycetidae</taxon>
        <taxon>Agaricales</taxon>
        <taxon>Pleurotineae</taxon>
        <taxon>Pleurotaceae</taxon>
        <taxon>Pleurotus</taxon>
    </lineage>
</organism>
<dbReference type="AlphaFoldDB" id="A0A8H6ZPG8"/>
<dbReference type="VEuPathDB" id="FungiDB:PC9H_008796"/>
<dbReference type="Proteomes" id="UP000623687">
    <property type="component" value="Unassembled WGS sequence"/>
</dbReference>
<sequence length="127" mass="14466">MDTRFIDHHGSGLRDEVQPYRNSIVIYEEPLVPGITYYRGKMINAMHDMTFEENREGMATETPQQPCSSIGSAKIKVGLSGRTERIMVHDIRRRNEPRYSHVVMAIPARVEESVRLPPPSILGDLCN</sequence>